<feature type="domain" description="Radical SAM core" evidence="7">
    <location>
        <begin position="36"/>
        <end position="185"/>
    </location>
</feature>
<dbReference type="InterPro" id="IPR013785">
    <property type="entry name" value="Aldolase_TIM"/>
</dbReference>
<dbReference type="GO" id="GO:0046872">
    <property type="term" value="F:metal ion binding"/>
    <property type="evidence" value="ECO:0007669"/>
    <property type="project" value="UniProtKB-KW"/>
</dbReference>
<evidence type="ECO:0000256" key="1">
    <source>
        <dbReference type="ARBA" id="ARBA00001966"/>
    </source>
</evidence>
<evidence type="ECO:0000256" key="5">
    <source>
        <dbReference type="ARBA" id="ARBA00023014"/>
    </source>
</evidence>
<dbReference type="GeneID" id="92760298"/>
<dbReference type="InterPro" id="IPR023885">
    <property type="entry name" value="4Fe4S-binding_SPASM_dom"/>
</dbReference>
<dbReference type="InterPro" id="IPR007197">
    <property type="entry name" value="rSAM"/>
</dbReference>
<comment type="similarity">
    <text evidence="6">Belongs to the radical SAM superfamily. Anaerobic sulfatase-maturating enzyme family.</text>
</comment>
<comment type="cofactor">
    <cofactor evidence="1">
        <name>[4Fe-4S] cluster</name>
        <dbReference type="ChEBI" id="CHEBI:49883"/>
    </cofactor>
</comment>
<evidence type="ECO:0000256" key="4">
    <source>
        <dbReference type="ARBA" id="ARBA00023004"/>
    </source>
</evidence>
<protein>
    <submittedName>
        <fullName evidence="8">Radical SAM protein</fullName>
    </submittedName>
</protein>
<proteinExistence type="inferred from homology"/>
<dbReference type="SFLD" id="SFLDG01067">
    <property type="entry name" value="SPASM/twitch_domain_containing"/>
    <property type="match status" value="1"/>
</dbReference>
<dbReference type="Proteomes" id="UP000596145">
    <property type="component" value="Chromosome"/>
</dbReference>
<dbReference type="PANTHER" id="PTHR43273">
    <property type="entry name" value="ANAEROBIC SULFATASE-MATURATING ENZYME HOMOLOG ASLB-RELATED"/>
    <property type="match status" value="1"/>
</dbReference>
<dbReference type="SFLD" id="SFLDG01386">
    <property type="entry name" value="main_SPASM_domain-containing"/>
    <property type="match status" value="1"/>
</dbReference>
<keyword evidence="4" id="KW-0408">Iron</keyword>
<dbReference type="Gene3D" id="3.20.20.70">
    <property type="entry name" value="Aldolase class I"/>
    <property type="match status" value="1"/>
</dbReference>
<keyword evidence="5" id="KW-0411">Iron-sulfur</keyword>
<dbReference type="InterPro" id="IPR058240">
    <property type="entry name" value="rSAM_sf"/>
</dbReference>
<dbReference type="GO" id="GO:0016491">
    <property type="term" value="F:oxidoreductase activity"/>
    <property type="evidence" value="ECO:0007669"/>
    <property type="project" value="InterPro"/>
</dbReference>
<dbReference type="SFLD" id="SFLDG01384">
    <property type="entry name" value="thioether_bond_formation_requi"/>
    <property type="match status" value="1"/>
</dbReference>
<evidence type="ECO:0000256" key="3">
    <source>
        <dbReference type="ARBA" id="ARBA00022723"/>
    </source>
</evidence>
<dbReference type="CDD" id="cd01335">
    <property type="entry name" value="Radical_SAM"/>
    <property type="match status" value="1"/>
</dbReference>
<organism evidence="8 9">
    <name type="scientific">Corynebacterium glucuronolyticum</name>
    <dbReference type="NCBI Taxonomy" id="39791"/>
    <lineage>
        <taxon>Bacteria</taxon>
        <taxon>Bacillati</taxon>
        <taxon>Actinomycetota</taxon>
        <taxon>Actinomycetes</taxon>
        <taxon>Mycobacteriales</taxon>
        <taxon>Corynebacteriaceae</taxon>
        <taxon>Corynebacterium</taxon>
    </lineage>
</organism>
<dbReference type="PANTHER" id="PTHR43273:SF3">
    <property type="entry name" value="ANAEROBIC SULFATASE-MATURATING ENZYME HOMOLOG ASLB-RELATED"/>
    <property type="match status" value="1"/>
</dbReference>
<dbReference type="EMBL" id="CP066007">
    <property type="protein sequence ID" value="QQB45536.1"/>
    <property type="molecule type" value="Genomic_DNA"/>
</dbReference>
<dbReference type="RefSeq" id="WP_084036248.1">
    <property type="nucleotide sequence ID" value="NZ_CP066007.1"/>
</dbReference>
<evidence type="ECO:0000256" key="6">
    <source>
        <dbReference type="ARBA" id="ARBA00023601"/>
    </source>
</evidence>
<dbReference type="GO" id="GO:0051536">
    <property type="term" value="F:iron-sulfur cluster binding"/>
    <property type="evidence" value="ECO:0007669"/>
    <property type="project" value="UniProtKB-KW"/>
</dbReference>
<reference evidence="8 9" key="1">
    <citation type="submission" date="2020-12" db="EMBL/GenBank/DDBJ databases">
        <title>FDA dAtabase for Regulatory Grade micrObial Sequences (FDA-ARGOS): Supporting development and validation of Infectious Disease Dx tests.</title>
        <authorList>
            <person name="Sproer C."/>
            <person name="Gronow S."/>
            <person name="Severitt S."/>
            <person name="Schroder I."/>
            <person name="Tallon L."/>
            <person name="Sadzewicz L."/>
            <person name="Zhao X."/>
            <person name="Boylan J."/>
            <person name="Ott S."/>
            <person name="Bowen H."/>
            <person name="Vavikolanu K."/>
            <person name="Mehta A."/>
            <person name="Aluvathingal J."/>
            <person name="Nadendla S."/>
            <person name="Lowell S."/>
            <person name="Myers T."/>
            <person name="Yan Y."/>
            <person name="Sichtig H."/>
        </authorList>
    </citation>
    <scope>NUCLEOTIDE SEQUENCE [LARGE SCALE GENOMIC DNA]</scope>
    <source>
        <strain evidence="8 9">FDAARGOS_1053</strain>
    </source>
</reference>
<evidence type="ECO:0000313" key="8">
    <source>
        <dbReference type="EMBL" id="QQB45536.1"/>
    </source>
</evidence>
<name>A0A7T4EDS3_9CORY</name>
<evidence type="ECO:0000256" key="2">
    <source>
        <dbReference type="ARBA" id="ARBA00022691"/>
    </source>
</evidence>
<keyword evidence="2" id="KW-0949">S-adenosyl-L-methionine</keyword>
<dbReference type="Pfam" id="PF04055">
    <property type="entry name" value="Radical_SAM"/>
    <property type="match status" value="1"/>
</dbReference>
<dbReference type="SUPFAM" id="SSF102114">
    <property type="entry name" value="Radical SAM enzymes"/>
    <property type="match status" value="1"/>
</dbReference>
<accession>A0A7T4EDS3</accession>
<dbReference type="InterPro" id="IPR023867">
    <property type="entry name" value="Sulphatase_maturase_rSAM"/>
</dbReference>
<gene>
    <name evidence="8" type="ORF">I6I10_08420</name>
</gene>
<evidence type="ECO:0000259" key="7">
    <source>
        <dbReference type="Pfam" id="PF04055"/>
    </source>
</evidence>
<sequence length="392" mass="43581">MPRFFSPESEPLFNAVRSHATSVACGKAANAFELTINLVQTCNLACSCCFAGGGSYSSFRRAISKEMLRETMGWGASCFPQTTSIKLFGGEPLLRPDLVIYAIQLAEESFSKVPSIGAVTNLTVLSDKLIPYLKKRQLRLTVSVDGSESIHDAQRFDKTGKGSFSRVSSNLRSLQFEGIDFSTECTYTPEHLRRGLTPFEVFRYIDAEFSPYSIMMIPMTGARDWPLSPNEFQELAFHFVVSLIENCDTRAAKRLILDHLHIIFQRENRLTHCELMRSTISVSADGQIWPCYRAIGSHEFHLGSVLDGEPFQTATAQAQHSVESVIRNDRPECLACPVRSICRSCVGELLEGEESMNPYMCAWRVGVIEGILSGVVGKRGSIYFRSVGLAPK</sequence>
<dbReference type="AlphaFoldDB" id="A0A7T4EDS3"/>
<dbReference type="SFLD" id="SFLDS00029">
    <property type="entry name" value="Radical_SAM"/>
    <property type="match status" value="1"/>
</dbReference>
<dbReference type="NCBIfam" id="TIGR04085">
    <property type="entry name" value="rSAM_more_4Fe4S"/>
    <property type="match status" value="1"/>
</dbReference>
<dbReference type="OrthoDB" id="9792276at2"/>
<keyword evidence="3" id="KW-0479">Metal-binding</keyword>
<evidence type="ECO:0000313" key="9">
    <source>
        <dbReference type="Proteomes" id="UP000596145"/>
    </source>
</evidence>